<dbReference type="AlphaFoldDB" id="A0AAU9UNY6"/>
<proteinExistence type="predicted"/>
<dbReference type="InterPro" id="IPR048365">
    <property type="entry name" value="TNP-like_RNaseH_N"/>
</dbReference>
<evidence type="ECO:0000259" key="1">
    <source>
        <dbReference type="Pfam" id="PF21787"/>
    </source>
</evidence>
<accession>A0AAU9UNY6</accession>
<protein>
    <recommendedName>
        <fullName evidence="1">Transposable element P transposase-like RNase H domain-containing protein</fullName>
    </recommendedName>
</protein>
<reference evidence="2" key="1">
    <citation type="submission" date="2022-03" db="EMBL/GenBank/DDBJ databases">
        <authorList>
            <person name="Tunstrom K."/>
        </authorList>
    </citation>
    <scope>NUCLEOTIDE SEQUENCE</scope>
</reference>
<keyword evidence="3" id="KW-1185">Reference proteome</keyword>
<evidence type="ECO:0000313" key="2">
    <source>
        <dbReference type="EMBL" id="CAH2101314.1"/>
    </source>
</evidence>
<comment type="caution">
    <text evidence="2">The sequence shown here is derived from an EMBL/GenBank/DDBJ whole genome shotgun (WGS) entry which is preliminary data.</text>
</comment>
<evidence type="ECO:0000313" key="3">
    <source>
        <dbReference type="Proteomes" id="UP001153954"/>
    </source>
</evidence>
<organism evidence="2 3">
    <name type="scientific">Euphydryas editha</name>
    <name type="common">Edith's checkerspot</name>
    <dbReference type="NCBI Taxonomy" id="104508"/>
    <lineage>
        <taxon>Eukaryota</taxon>
        <taxon>Metazoa</taxon>
        <taxon>Ecdysozoa</taxon>
        <taxon>Arthropoda</taxon>
        <taxon>Hexapoda</taxon>
        <taxon>Insecta</taxon>
        <taxon>Pterygota</taxon>
        <taxon>Neoptera</taxon>
        <taxon>Endopterygota</taxon>
        <taxon>Lepidoptera</taxon>
        <taxon>Glossata</taxon>
        <taxon>Ditrysia</taxon>
        <taxon>Papilionoidea</taxon>
        <taxon>Nymphalidae</taxon>
        <taxon>Nymphalinae</taxon>
        <taxon>Euphydryas</taxon>
    </lineage>
</organism>
<dbReference type="Proteomes" id="UP001153954">
    <property type="component" value="Unassembled WGS sequence"/>
</dbReference>
<gene>
    <name evidence="2" type="ORF">EEDITHA_LOCUS16083</name>
</gene>
<dbReference type="Pfam" id="PF21787">
    <property type="entry name" value="TNP-like_RNaseH_N"/>
    <property type="match status" value="1"/>
</dbReference>
<name>A0AAU9UNY6_EUPED</name>
<sequence length="383" mass="43850">MLPETSNKARKDNQRTPAAISSAAWRNYYEDKGQMKNEKQEAIRKSPLHRFPKPQYPHLERFNVWKFVLAKDIQNKGDIYIYNQIRICNRHFEECYRSQSHRVTANAVRTLNIGSSQLQPMETDVIGHVLTVMQPSTALTIKDDQAEDLCIFLSSSELHCMETDVVEHVLTVMQPSTSALITKDNNLAKQEKLSKSKSFLTVIEKMPDNIKTLTSLQLKWKTKARGRHYTLEEKIMALSIYKQGQKALKLMKTMFVLPSIRSLQKLLSGLTLKPGSKPEIMANLKTTVKKLSNEKRSVTLIFNEVSLSPGLFYNSSLCHITGFEDMGHERHKIIANHALVFMRVSSTMRFLAKHKILPAECEETADFLLIMAKLFDSFNGHSY</sequence>
<dbReference type="EMBL" id="CAKOGL010000023">
    <property type="protein sequence ID" value="CAH2101314.1"/>
    <property type="molecule type" value="Genomic_DNA"/>
</dbReference>
<feature type="domain" description="Transposable element P transposase-like RNase H" evidence="1">
    <location>
        <begin position="273"/>
        <end position="347"/>
    </location>
</feature>